<proteinExistence type="predicted"/>
<evidence type="ECO:0000256" key="2">
    <source>
        <dbReference type="SAM" id="SignalP"/>
    </source>
</evidence>
<evidence type="ECO:0000313" key="3">
    <source>
        <dbReference type="EMBL" id="CAB1414152.1"/>
    </source>
</evidence>
<dbReference type="AlphaFoldDB" id="A0A9N7Y6B0"/>
<sequence length="125" mass="13416">MWWRNTCCFLTAPPVHLALRVDGRAGDLSTGGERAAQMEREREWERAAECDGTNHLHGKGYLTDPPSRKNLSRLQTAERPPAAGFDAPRLPLPYISSTAVKSKASPGVSPSAGETATLEGSLGSN</sequence>
<name>A0A9N7Y6B0_PLEPL</name>
<feature type="region of interest" description="Disordered" evidence="1">
    <location>
        <begin position="101"/>
        <end position="125"/>
    </location>
</feature>
<protein>
    <submittedName>
        <fullName evidence="3">Uncharacterized protein</fullName>
    </submittedName>
</protein>
<comment type="caution">
    <text evidence="3">The sequence shown here is derived from an EMBL/GenBank/DDBJ whole genome shotgun (WGS) entry which is preliminary data.</text>
</comment>
<feature type="chain" id="PRO_5040235976" evidence="2">
    <location>
        <begin position="19"/>
        <end position="125"/>
    </location>
</feature>
<accession>A0A9N7Y6B0</accession>
<dbReference type="Proteomes" id="UP001153269">
    <property type="component" value="Unassembled WGS sequence"/>
</dbReference>
<feature type="signal peptide" evidence="2">
    <location>
        <begin position="1"/>
        <end position="18"/>
    </location>
</feature>
<reference evidence="3" key="1">
    <citation type="submission" date="2020-03" db="EMBL/GenBank/DDBJ databases">
        <authorList>
            <person name="Weist P."/>
        </authorList>
    </citation>
    <scope>NUCLEOTIDE SEQUENCE</scope>
</reference>
<evidence type="ECO:0000256" key="1">
    <source>
        <dbReference type="SAM" id="MobiDB-lite"/>
    </source>
</evidence>
<dbReference type="EMBL" id="CADEAL010000091">
    <property type="protein sequence ID" value="CAB1414152.1"/>
    <property type="molecule type" value="Genomic_DNA"/>
</dbReference>
<evidence type="ECO:0000313" key="4">
    <source>
        <dbReference type="Proteomes" id="UP001153269"/>
    </source>
</evidence>
<keyword evidence="2" id="KW-0732">Signal</keyword>
<keyword evidence="4" id="KW-1185">Reference proteome</keyword>
<organism evidence="3 4">
    <name type="scientific">Pleuronectes platessa</name>
    <name type="common">European plaice</name>
    <dbReference type="NCBI Taxonomy" id="8262"/>
    <lineage>
        <taxon>Eukaryota</taxon>
        <taxon>Metazoa</taxon>
        <taxon>Chordata</taxon>
        <taxon>Craniata</taxon>
        <taxon>Vertebrata</taxon>
        <taxon>Euteleostomi</taxon>
        <taxon>Actinopterygii</taxon>
        <taxon>Neopterygii</taxon>
        <taxon>Teleostei</taxon>
        <taxon>Neoteleostei</taxon>
        <taxon>Acanthomorphata</taxon>
        <taxon>Carangaria</taxon>
        <taxon>Pleuronectiformes</taxon>
        <taxon>Pleuronectoidei</taxon>
        <taxon>Pleuronectidae</taxon>
        <taxon>Pleuronectes</taxon>
    </lineage>
</organism>
<gene>
    <name evidence="3" type="ORF">PLEPLA_LOCUS1857</name>
</gene>